<feature type="transmembrane region" description="Helical" evidence="1">
    <location>
        <begin position="287"/>
        <end position="306"/>
    </location>
</feature>
<keyword evidence="1" id="KW-0812">Transmembrane</keyword>
<feature type="transmembrane region" description="Helical" evidence="1">
    <location>
        <begin position="23"/>
        <end position="44"/>
    </location>
</feature>
<comment type="caution">
    <text evidence="2">The sequence shown here is derived from an EMBL/GenBank/DDBJ whole genome shotgun (WGS) entry which is preliminary data.</text>
</comment>
<organism evidence="2 3">
    <name type="scientific">candidate division WS6 bacterium GW2011_GWE1_34_7</name>
    <dbReference type="NCBI Taxonomy" id="1619093"/>
    <lineage>
        <taxon>Bacteria</taxon>
        <taxon>Candidatus Dojkabacteria</taxon>
    </lineage>
</organism>
<protein>
    <submittedName>
        <fullName evidence="2">Uncharacterized protein</fullName>
    </submittedName>
</protein>
<sequence length="509" mass="54582">MGISKKIYSTVLRIKEITSRKSFQFSLMLFITIFFFFGTFNIYAAGDTDEEFKVKPAWEETKWYHNLASGLGIGGQNEDNMNSRQGTEMLNSGWTIVSLLTPEITDYEASAGDGIPYDLRRGLFGMTEDVGTAVYAAYPMVNIPAHLAYQWVPGYQENVTSLYADNSSTGHPSGYEELVNSGIVTLWTRTLNISYIFFVLVMIASGFMIMFRHKIGGQAMVTLGTVLPKVITSLILATFSFAIAGFIIDIGGIITGVLAYILVDGGDLLSISGIGSMMSSVLGQSETGVGGLFLGVAQTFGLGALFENMQAGTPVGILAIAASVIAFLINPVGTVIVGVVALFVIITILGIILFGAIKVLIALYKAYFTLLIAVILGPIQITLGAVPGNSKMVKNWLLTIVRNVLVFPVVFFIINLPNALAASGTSILLRFPGKLVYEDPGTYLTDGVDSGGIFNAILRIFALYFAAQAPKFLEAWLPADHSKAIEEGIGGARANLSKIPLVGSLFSGK</sequence>
<dbReference type="EMBL" id="LBPV01000015">
    <property type="protein sequence ID" value="KKP65660.1"/>
    <property type="molecule type" value="Genomic_DNA"/>
</dbReference>
<reference evidence="2 3" key="1">
    <citation type="journal article" date="2015" name="Nature">
        <title>rRNA introns, odd ribosomes, and small enigmatic genomes across a large radiation of phyla.</title>
        <authorList>
            <person name="Brown C.T."/>
            <person name="Hug L.A."/>
            <person name="Thomas B.C."/>
            <person name="Sharon I."/>
            <person name="Castelle C.J."/>
            <person name="Singh A."/>
            <person name="Wilkins M.J."/>
            <person name="Williams K.H."/>
            <person name="Banfield J.F."/>
        </authorList>
    </citation>
    <scope>NUCLEOTIDE SEQUENCE [LARGE SCALE GENOMIC DNA]</scope>
</reference>
<keyword evidence="1" id="KW-1133">Transmembrane helix</keyword>
<feature type="transmembrane region" description="Helical" evidence="1">
    <location>
        <begin position="335"/>
        <end position="354"/>
    </location>
</feature>
<evidence type="ECO:0000256" key="1">
    <source>
        <dbReference type="SAM" id="Phobius"/>
    </source>
</evidence>
<feature type="transmembrane region" description="Helical" evidence="1">
    <location>
        <begin position="366"/>
        <end position="386"/>
    </location>
</feature>
<proteinExistence type="predicted"/>
<accession>A0A0G0DRI4</accession>
<name>A0A0G0DRI4_9BACT</name>
<feature type="transmembrane region" description="Helical" evidence="1">
    <location>
        <begin position="406"/>
        <end position="429"/>
    </location>
</feature>
<feature type="transmembrane region" description="Helical" evidence="1">
    <location>
        <begin position="231"/>
        <end position="263"/>
    </location>
</feature>
<evidence type="ECO:0000313" key="2">
    <source>
        <dbReference type="EMBL" id="KKP65660.1"/>
    </source>
</evidence>
<dbReference type="AlphaFoldDB" id="A0A0G0DRI4"/>
<dbReference type="Proteomes" id="UP000033866">
    <property type="component" value="Unassembled WGS sequence"/>
</dbReference>
<keyword evidence="1" id="KW-0472">Membrane</keyword>
<feature type="transmembrane region" description="Helical" evidence="1">
    <location>
        <begin position="311"/>
        <end position="329"/>
    </location>
</feature>
<gene>
    <name evidence="2" type="ORF">UR61_C0015G0007</name>
</gene>
<evidence type="ECO:0000313" key="3">
    <source>
        <dbReference type="Proteomes" id="UP000033866"/>
    </source>
</evidence>
<feature type="transmembrane region" description="Helical" evidence="1">
    <location>
        <begin position="193"/>
        <end position="211"/>
    </location>
</feature>